<dbReference type="NCBIfam" id="TIGR00071">
    <property type="entry name" value="hisT_truA"/>
    <property type="match status" value="1"/>
</dbReference>
<dbReference type="OrthoDB" id="10256309at2759"/>
<dbReference type="GO" id="GO:0005634">
    <property type="term" value="C:nucleus"/>
    <property type="evidence" value="ECO:0007669"/>
    <property type="project" value="UniProtKB-SubCell"/>
</dbReference>
<dbReference type="GO" id="GO:0031119">
    <property type="term" value="P:tRNA pseudouridine synthesis"/>
    <property type="evidence" value="ECO:0007669"/>
    <property type="project" value="InterPro"/>
</dbReference>
<dbReference type="Pfam" id="PF01416">
    <property type="entry name" value="PseudoU_synth_1"/>
    <property type="match status" value="1"/>
</dbReference>
<feature type="domain" description="Pseudouridine synthase I TruA alpha/beta" evidence="18">
    <location>
        <begin position="298"/>
        <end position="403"/>
    </location>
</feature>
<dbReference type="FunFam" id="3.30.70.660:FF:000002">
    <property type="entry name" value="tRNA pseudouridine synthase"/>
    <property type="match status" value="1"/>
</dbReference>
<dbReference type="GO" id="GO:0031120">
    <property type="term" value="P:snRNA pseudouridine synthesis"/>
    <property type="evidence" value="ECO:0007669"/>
    <property type="project" value="UniProtKB-ARBA"/>
</dbReference>
<dbReference type="SUPFAM" id="SSF55120">
    <property type="entry name" value="Pseudouridine synthase"/>
    <property type="match status" value="1"/>
</dbReference>
<dbReference type="PANTHER" id="PTHR11142">
    <property type="entry name" value="PSEUDOURIDYLATE SYNTHASE"/>
    <property type="match status" value="1"/>
</dbReference>
<dbReference type="EMBL" id="LK052889">
    <property type="protein sequence ID" value="CDR40038.1"/>
    <property type="molecule type" value="Genomic_DNA"/>
</dbReference>
<evidence type="ECO:0000256" key="4">
    <source>
        <dbReference type="ARBA" id="ARBA00004123"/>
    </source>
</evidence>
<feature type="compositionally biased region" description="Basic and acidic residues" evidence="17">
    <location>
        <begin position="479"/>
        <end position="516"/>
    </location>
</feature>
<comment type="catalytic activity">
    <reaction evidence="1">
        <text>a uridine in mRNA = a pseudouridine in mRNA</text>
        <dbReference type="Rhea" id="RHEA:56644"/>
        <dbReference type="Rhea" id="RHEA-COMP:14658"/>
        <dbReference type="Rhea" id="RHEA-COMP:14659"/>
        <dbReference type="ChEBI" id="CHEBI:65314"/>
        <dbReference type="ChEBI" id="CHEBI:65315"/>
    </reaction>
</comment>
<dbReference type="InterPro" id="IPR001406">
    <property type="entry name" value="PsdUridine_synth_TruA"/>
</dbReference>
<sequence>MLRALTNSLRSLFSAVSAPSGPRPARPTGTTARDPRSRSKSGNRINFDTTPRAPLLDAEGKPIVKKPKKKVAVMVGYCGTGYHGMQLNPPHKTIEGELFDAFVKAGAISPYNADDPKKSGLIRAARTDKGVHAAGNVVSLKLVIDEAGEEATVENINKQLPDQIRVWGIEKTNKAFDCRKMCSSRVYEYLIPTYAFIAPKPGSFLAKQIIEQEKLNPGITRPDEESAKFWEKYEQLVKEANFTEEEMERIAEWKPTSVEEYESDYDTVRLVKKFKNIEYNAKREYRVSQEKLTVMRDAMAVYLGHHNFHNFTLGKHFKDPSAGRYMKEITVSDPFVIDQTEWCSIKIHGQSFMLHQIRKMIAMASLVTRTGCPVERITQCFNADKVNIPKAPALGLLLEQPVYSGYNQRLNDFGYNPLEFSKYEEKMQAFKMKHIYDKIYKEEVTENVFNAFYNFIDSYATEGVFDFLTAKGITKSADKEVDVPDKLTDAVDEKTEKKEEEKKGEKVEEKKDDKTSKFGSCTIC</sequence>
<evidence type="ECO:0000256" key="3">
    <source>
        <dbReference type="ARBA" id="ARBA00001947"/>
    </source>
</evidence>
<evidence type="ECO:0000256" key="10">
    <source>
        <dbReference type="ARBA" id="ARBA00036943"/>
    </source>
</evidence>
<feature type="binding site" evidence="16">
    <location>
        <position position="187"/>
    </location>
    <ligand>
        <name>substrate</name>
    </ligand>
</feature>
<comment type="cofactor">
    <cofactor evidence="3">
        <name>Zn(2+)</name>
        <dbReference type="ChEBI" id="CHEBI:29105"/>
    </cofactor>
</comment>
<dbReference type="GO" id="GO:0003723">
    <property type="term" value="F:RNA binding"/>
    <property type="evidence" value="ECO:0007669"/>
    <property type="project" value="InterPro"/>
</dbReference>
<dbReference type="Gene3D" id="3.30.70.660">
    <property type="entry name" value="Pseudouridine synthase I, catalytic domain, C-terminal subdomain"/>
    <property type="match status" value="1"/>
</dbReference>
<evidence type="ECO:0000256" key="2">
    <source>
        <dbReference type="ARBA" id="ARBA00001832"/>
    </source>
</evidence>
<dbReference type="InterPro" id="IPR020103">
    <property type="entry name" value="PsdUridine_synth_cat_dom_sf"/>
</dbReference>
<keyword evidence="7" id="KW-0819">tRNA processing</keyword>
<dbReference type="GO" id="GO:0006397">
    <property type="term" value="P:mRNA processing"/>
    <property type="evidence" value="ECO:0007669"/>
    <property type="project" value="UniProtKB-KW"/>
</dbReference>
<dbReference type="PANTHER" id="PTHR11142:SF4">
    <property type="entry name" value="PSEUDOURIDYLATE SYNTHASE 1 HOMOLOG"/>
    <property type="match status" value="1"/>
</dbReference>
<evidence type="ECO:0000313" key="19">
    <source>
        <dbReference type="EMBL" id="CDR40038.1"/>
    </source>
</evidence>
<comment type="subcellular location">
    <subcellularLocation>
        <location evidence="4">Nucleus</location>
    </subcellularLocation>
</comment>
<comment type="catalytic activity">
    <reaction evidence="2">
        <text>uridine in snRNA = pseudouridine in snRNA</text>
        <dbReference type="Rhea" id="RHEA:51124"/>
        <dbReference type="Rhea" id="RHEA-COMP:12891"/>
        <dbReference type="Rhea" id="RHEA-COMP:12892"/>
        <dbReference type="ChEBI" id="CHEBI:65314"/>
        <dbReference type="ChEBI" id="CHEBI:65315"/>
    </reaction>
</comment>
<evidence type="ECO:0000256" key="17">
    <source>
        <dbReference type="SAM" id="MobiDB-lite"/>
    </source>
</evidence>
<gene>
    <name evidence="19" type="ORF">CYFA0S_04e02256g</name>
</gene>
<dbReference type="CDD" id="cd02568">
    <property type="entry name" value="PseudoU_synth_PUS1_PUS2"/>
    <property type="match status" value="1"/>
</dbReference>
<evidence type="ECO:0000256" key="9">
    <source>
        <dbReference type="ARBA" id="ARBA00023242"/>
    </source>
</evidence>
<evidence type="ECO:0000256" key="14">
    <source>
        <dbReference type="ARBA" id="ARBA00080858"/>
    </source>
</evidence>
<evidence type="ECO:0000256" key="13">
    <source>
        <dbReference type="ARBA" id="ARBA00079072"/>
    </source>
</evidence>
<keyword evidence="6" id="KW-0507">mRNA processing</keyword>
<dbReference type="InterPro" id="IPR020094">
    <property type="entry name" value="TruA/RsuA/RluB/E/F_N"/>
</dbReference>
<evidence type="ECO:0000256" key="11">
    <source>
        <dbReference type="ARBA" id="ARBA00053072"/>
    </source>
</evidence>
<keyword evidence="9" id="KW-0539">Nucleus</keyword>
<proteinExistence type="inferred from homology"/>
<dbReference type="InterPro" id="IPR041708">
    <property type="entry name" value="PUS1/PUS2-like"/>
</dbReference>
<dbReference type="InterPro" id="IPR020097">
    <property type="entry name" value="PsdUridine_synth_TruA_a/b_dom"/>
</dbReference>
<dbReference type="InterPro" id="IPR020095">
    <property type="entry name" value="PsdUridine_synth_TruA_C"/>
</dbReference>
<comment type="similarity">
    <text evidence="5">Belongs to the tRNA pseudouridine synthase TruA family.</text>
</comment>
<organism evidence="19">
    <name type="scientific">Cyberlindnera fabianii</name>
    <name type="common">Yeast</name>
    <name type="synonym">Hansenula fabianii</name>
    <dbReference type="NCBI Taxonomy" id="36022"/>
    <lineage>
        <taxon>Eukaryota</taxon>
        <taxon>Fungi</taxon>
        <taxon>Dikarya</taxon>
        <taxon>Ascomycota</taxon>
        <taxon>Saccharomycotina</taxon>
        <taxon>Saccharomycetes</taxon>
        <taxon>Phaffomycetales</taxon>
        <taxon>Phaffomycetaceae</taxon>
        <taxon>Cyberlindnera</taxon>
    </lineage>
</organism>
<dbReference type="GO" id="GO:0009982">
    <property type="term" value="F:pseudouridine synthase activity"/>
    <property type="evidence" value="ECO:0007669"/>
    <property type="project" value="InterPro"/>
</dbReference>
<name>A0A061AR80_CYBFA</name>
<evidence type="ECO:0000256" key="6">
    <source>
        <dbReference type="ARBA" id="ARBA00022664"/>
    </source>
</evidence>
<keyword evidence="8" id="KW-0413">Isomerase</keyword>
<feature type="region of interest" description="Disordered" evidence="17">
    <location>
        <begin position="15"/>
        <end position="54"/>
    </location>
</feature>
<comment type="catalytic activity">
    <reaction evidence="10">
        <text>a uridine in tRNA = a pseudouridine in tRNA</text>
        <dbReference type="Rhea" id="RHEA:54572"/>
        <dbReference type="Rhea" id="RHEA-COMP:13339"/>
        <dbReference type="Rhea" id="RHEA-COMP:13934"/>
        <dbReference type="ChEBI" id="CHEBI:65314"/>
        <dbReference type="ChEBI" id="CHEBI:65315"/>
    </reaction>
</comment>
<protein>
    <recommendedName>
        <fullName evidence="12">tRNA pseudouridine synthase 1</fullName>
    </recommendedName>
    <alternativeName>
        <fullName evidence="13">tRNA pseudouridylate synthase 1</fullName>
    </alternativeName>
    <alternativeName>
        <fullName evidence="14">tRNA-uridine isomerase 1</fullName>
    </alternativeName>
</protein>
<evidence type="ECO:0000256" key="12">
    <source>
        <dbReference type="ARBA" id="ARBA00073968"/>
    </source>
</evidence>
<feature type="compositionally biased region" description="Polar residues" evidence="17">
    <location>
        <begin position="40"/>
        <end position="49"/>
    </location>
</feature>
<accession>A0A061AR80</accession>
<evidence type="ECO:0000256" key="7">
    <source>
        <dbReference type="ARBA" id="ARBA00022694"/>
    </source>
</evidence>
<dbReference type="VEuPathDB" id="FungiDB:BON22_2359"/>
<dbReference type="AlphaFoldDB" id="A0A061AR80"/>
<dbReference type="GO" id="GO:1990481">
    <property type="term" value="P:mRNA pseudouridine synthesis"/>
    <property type="evidence" value="ECO:0007669"/>
    <property type="project" value="TreeGrafter"/>
</dbReference>
<evidence type="ECO:0000256" key="1">
    <source>
        <dbReference type="ARBA" id="ARBA00001166"/>
    </source>
</evidence>
<evidence type="ECO:0000256" key="5">
    <source>
        <dbReference type="ARBA" id="ARBA00009375"/>
    </source>
</evidence>
<evidence type="ECO:0000256" key="15">
    <source>
        <dbReference type="PIRSR" id="PIRSR641708-1"/>
    </source>
</evidence>
<evidence type="ECO:0000256" key="16">
    <source>
        <dbReference type="PIRSR" id="PIRSR641708-2"/>
    </source>
</evidence>
<reference evidence="19" key="1">
    <citation type="journal article" date="2014" name="Genome Announc.">
        <title>Genome sequence of the yeast Cyberlindnera fabianii (Hansenula fabianii).</title>
        <authorList>
            <person name="Freel K.C."/>
            <person name="Sarilar V."/>
            <person name="Neuveglise C."/>
            <person name="Devillers H."/>
            <person name="Friedrich A."/>
            <person name="Schacherer J."/>
        </authorList>
    </citation>
    <scope>NUCLEOTIDE SEQUENCE</scope>
    <source>
        <strain evidence="19">YJS4271</strain>
    </source>
</reference>
<dbReference type="Gene3D" id="3.30.70.580">
    <property type="entry name" value="Pseudouridine synthase I, catalytic domain, N-terminal subdomain"/>
    <property type="match status" value="1"/>
</dbReference>
<evidence type="ECO:0000256" key="8">
    <source>
        <dbReference type="ARBA" id="ARBA00023235"/>
    </source>
</evidence>
<dbReference type="PhylomeDB" id="A0A061AR80"/>
<feature type="active site" description="Nucleophile" evidence="15">
    <location>
        <position position="128"/>
    </location>
</feature>
<evidence type="ECO:0000259" key="18">
    <source>
        <dbReference type="Pfam" id="PF01416"/>
    </source>
</evidence>
<dbReference type="FunFam" id="3.30.70.580:FF:000002">
    <property type="entry name" value="tRNA pseudouridine synthase"/>
    <property type="match status" value="1"/>
</dbReference>
<comment type="function">
    <text evidence="11">Formation of pseudouridine at positions 27 and 28 in the anticodon stem and loop of transfer RNAs; at positions 34 and 36 of intron-containing precursor tRNA(Ile) and at position 35 in the intron-containing tRNA(Tyr). Catalyzes pseudouridylation at position 44 in U2 snRNA. Also catalyzes pseudouridylation of mRNAs.</text>
</comment>
<feature type="region of interest" description="Disordered" evidence="17">
    <location>
        <begin position="479"/>
        <end position="524"/>
    </location>
</feature>